<evidence type="ECO:0000256" key="3">
    <source>
        <dbReference type="ARBA" id="ARBA00023027"/>
    </source>
</evidence>
<dbReference type="Proteomes" id="UP000295706">
    <property type="component" value="Unassembled WGS sequence"/>
</dbReference>
<proteinExistence type="inferred from homology"/>
<dbReference type="FunFam" id="3.40.309.10:FF:000003">
    <property type="entry name" value="Aldehyde dehydrogenase"/>
    <property type="match status" value="1"/>
</dbReference>
<dbReference type="Gene3D" id="3.40.605.10">
    <property type="entry name" value="Aldehyde Dehydrogenase, Chain A, domain 1"/>
    <property type="match status" value="1"/>
</dbReference>
<evidence type="ECO:0000256" key="6">
    <source>
        <dbReference type="PROSITE-ProRule" id="PRU10007"/>
    </source>
</evidence>
<name>A0A4R4KG70_9BACT</name>
<dbReference type="Gene3D" id="3.40.309.10">
    <property type="entry name" value="Aldehyde Dehydrogenase, Chain A, domain 2"/>
    <property type="match status" value="1"/>
</dbReference>
<sequence>MLATHTSEITTTTIQAVKKVFLLQQQATQRLKTASAAERIGQLKKLRTYLLSHMEEAKDATYKDFRKPEAETMLGEMFGVLGELNYTIKNLKRWMKPKQVSTPLSAIGTDSYIQYEAKGNALIISPWNYPISLALKPLVSALAAGCTVIIKPSELTPHSSAFIKKVIEDTFSPSEVAVFEGDATLSQALLELPFNHIFFTGSPAIGKVVMKAAAQHLASVTLELGGKSPCIIDETVQMADTARKVAWAKFLNNGQTCIAPDYVLVHRSVKDSFVKEFGKAIQEMYFSNGTTAETSESYCRIVNEKHFQRLDNYLHDAVGKGAKLEVGGKTTAQENFIEPTLISHVTDEMLLMQEEIFGPLLPLRTYETLDEVIDYINQGEKPLALYINSRNAKTVETLLNSTTAGDALVNEFLLQFGNHEIPFGGVNNSGIGKSNGFFGFEEFSNRKGVMKRRFGTMKFLYPPYSERINKLLNWAVKYV</sequence>
<gene>
    <name evidence="9" type="ORF">EZE20_08010</name>
</gene>
<dbReference type="InterPro" id="IPR016163">
    <property type="entry name" value="Ald_DH_C"/>
</dbReference>
<protein>
    <recommendedName>
        <fullName evidence="4">Aldehyde dehydrogenase</fullName>
    </recommendedName>
</protein>
<dbReference type="InterPro" id="IPR016162">
    <property type="entry name" value="Ald_DH_N"/>
</dbReference>
<evidence type="ECO:0000256" key="7">
    <source>
        <dbReference type="RuleBase" id="RU003345"/>
    </source>
</evidence>
<reference evidence="9 10" key="1">
    <citation type="submission" date="2019-02" db="EMBL/GenBank/DDBJ databases">
        <title>Arundinibacter roseus gen. nov., sp. nov., a new member of the family Cytophagaceae.</title>
        <authorList>
            <person name="Szuroczki S."/>
            <person name="Khayer B."/>
            <person name="Sproer C."/>
            <person name="Toumi M."/>
            <person name="Szabo A."/>
            <person name="Felfoldi T."/>
            <person name="Schumann P."/>
            <person name="Toth E."/>
        </authorList>
    </citation>
    <scope>NUCLEOTIDE SEQUENCE [LARGE SCALE GENOMIC DNA]</scope>
    <source>
        <strain evidence="9 10">DMA-k-7a</strain>
    </source>
</reference>
<comment type="similarity">
    <text evidence="1 4 7">Belongs to the aldehyde dehydrogenase family.</text>
</comment>
<evidence type="ECO:0000259" key="8">
    <source>
        <dbReference type="Pfam" id="PF00171"/>
    </source>
</evidence>
<dbReference type="InterPro" id="IPR012394">
    <property type="entry name" value="Aldehyde_DH_NAD(P)"/>
</dbReference>
<dbReference type="InterPro" id="IPR015590">
    <property type="entry name" value="Aldehyde_DH_dom"/>
</dbReference>
<dbReference type="Pfam" id="PF00171">
    <property type="entry name" value="Aldedh"/>
    <property type="match status" value="1"/>
</dbReference>
<dbReference type="GO" id="GO:0006081">
    <property type="term" value="P:aldehyde metabolic process"/>
    <property type="evidence" value="ECO:0007669"/>
    <property type="project" value="InterPro"/>
</dbReference>
<dbReference type="InterPro" id="IPR029510">
    <property type="entry name" value="Ald_DH_CS_GLU"/>
</dbReference>
<dbReference type="PROSITE" id="PS00070">
    <property type="entry name" value="ALDEHYDE_DEHYDR_CYS"/>
    <property type="match status" value="1"/>
</dbReference>
<dbReference type="CDD" id="cd07134">
    <property type="entry name" value="ALDH_AlkH-like"/>
    <property type="match status" value="1"/>
</dbReference>
<accession>A0A4R4KG70</accession>
<organism evidence="9 10">
    <name type="scientific">Arundinibacter roseus</name>
    <dbReference type="NCBI Taxonomy" id="2070510"/>
    <lineage>
        <taxon>Bacteria</taxon>
        <taxon>Pseudomonadati</taxon>
        <taxon>Bacteroidota</taxon>
        <taxon>Cytophagia</taxon>
        <taxon>Cytophagales</taxon>
        <taxon>Spirosomataceae</taxon>
        <taxon>Arundinibacter</taxon>
    </lineage>
</organism>
<dbReference type="AlphaFoldDB" id="A0A4R4KG70"/>
<dbReference type="RefSeq" id="WP_132116301.1">
    <property type="nucleotide sequence ID" value="NZ_SMJU01000004.1"/>
</dbReference>
<dbReference type="EMBL" id="SMJU01000004">
    <property type="protein sequence ID" value="TDB67047.1"/>
    <property type="molecule type" value="Genomic_DNA"/>
</dbReference>
<feature type="active site" evidence="5 6">
    <location>
        <position position="223"/>
    </location>
</feature>
<dbReference type="InterPro" id="IPR016160">
    <property type="entry name" value="Ald_DH_CS_CYS"/>
</dbReference>
<evidence type="ECO:0000313" key="10">
    <source>
        <dbReference type="Proteomes" id="UP000295706"/>
    </source>
</evidence>
<dbReference type="OrthoDB" id="9762913at2"/>
<dbReference type="GO" id="GO:0005737">
    <property type="term" value="C:cytoplasm"/>
    <property type="evidence" value="ECO:0007669"/>
    <property type="project" value="TreeGrafter"/>
</dbReference>
<keyword evidence="3" id="KW-0520">NAD</keyword>
<evidence type="ECO:0000256" key="2">
    <source>
        <dbReference type="ARBA" id="ARBA00023002"/>
    </source>
</evidence>
<dbReference type="PANTHER" id="PTHR43570">
    <property type="entry name" value="ALDEHYDE DEHYDROGENASE"/>
    <property type="match status" value="1"/>
</dbReference>
<comment type="caution">
    <text evidence="9">The sequence shown here is derived from an EMBL/GenBank/DDBJ whole genome shotgun (WGS) entry which is preliminary data.</text>
</comment>
<evidence type="ECO:0000256" key="4">
    <source>
        <dbReference type="PIRNR" id="PIRNR036492"/>
    </source>
</evidence>
<dbReference type="SUPFAM" id="SSF53720">
    <property type="entry name" value="ALDH-like"/>
    <property type="match status" value="1"/>
</dbReference>
<evidence type="ECO:0000313" key="9">
    <source>
        <dbReference type="EMBL" id="TDB67047.1"/>
    </source>
</evidence>
<feature type="domain" description="Aldehyde dehydrogenase" evidence="8">
    <location>
        <begin position="8"/>
        <end position="448"/>
    </location>
</feature>
<keyword evidence="2 4" id="KW-0560">Oxidoreductase</keyword>
<dbReference type="PANTHER" id="PTHR43570:SF20">
    <property type="entry name" value="ALDEHYDE DEHYDROGENASE ALDX-RELATED"/>
    <property type="match status" value="1"/>
</dbReference>
<dbReference type="InterPro" id="IPR016161">
    <property type="entry name" value="Ald_DH/histidinol_DH"/>
</dbReference>
<dbReference type="PROSITE" id="PS00687">
    <property type="entry name" value="ALDEHYDE_DEHYDR_GLU"/>
    <property type="match status" value="1"/>
</dbReference>
<evidence type="ECO:0000256" key="5">
    <source>
        <dbReference type="PIRSR" id="PIRSR036492-1"/>
    </source>
</evidence>
<feature type="active site" evidence="5">
    <location>
        <position position="257"/>
    </location>
</feature>
<evidence type="ECO:0000256" key="1">
    <source>
        <dbReference type="ARBA" id="ARBA00009986"/>
    </source>
</evidence>
<dbReference type="PIRSF" id="PIRSF036492">
    <property type="entry name" value="ALDH"/>
    <property type="match status" value="1"/>
</dbReference>
<keyword evidence="10" id="KW-1185">Reference proteome</keyword>
<dbReference type="GO" id="GO:0004029">
    <property type="term" value="F:aldehyde dehydrogenase (NAD+) activity"/>
    <property type="evidence" value="ECO:0007669"/>
    <property type="project" value="TreeGrafter"/>
</dbReference>